<evidence type="ECO:0000256" key="1">
    <source>
        <dbReference type="ARBA" id="ARBA00022574"/>
    </source>
</evidence>
<dbReference type="CDD" id="cd00200">
    <property type="entry name" value="WD40"/>
    <property type="match status" value="1"/>
</dbReference>
<dbReference type="Pfam" id="PF08799">
    <property type="entry name" value="PRP4"/>
    <property type="match status" value="1"/>
</dbReference>
<feature type="repeat" description="WD" evidence="3">
    <location>
        <begin position="286"/>
        <end position="327"/>
    </location>
</feature>
<dbReference type="Proteomes" id="UP000218231">
    <property type="component" value="Unassembled WGS sequence"/>
</dbReference>
<dbReference type="SUPFAM" id="SSF158230">
    <property type="entry name" value="PRP4-like"/>
    <property type="match status" value="1"/>
</dbReference>
<dbReference type="InterPro" id="IPR036322">
    <property type="entry name" value="WD40_repeat_dom_sf"/>
</dbReference>
<dbReference type="Pfam" id="PF00400">
    <property type="entry name" value="WD40"/>
    <property type="match status" value="5"/>
</dbReference>
<dbReference type="GO" id="GO:0017070">
    <property type="term" value="F:U6 snRNA binding"/>
    <property type="evidence" value="ECO:0007669"/>
    <property type="project" value="TreeGrafter"/>
</dbReference>
<dbReference type="SMART" id="SM00320">
    <property type="entry name" value="WD40"/>
    <property type="match status" value="6"/>
</dbReference>
<dbReference type="PANTHER" id="PTHR19846:SF0">
    <property type="entry name" value="PRE-MRNA PROCESSING FACTOR 4"/>
    <property type="match status" value="1"/>
</dbReference>
<dbReference type="PROSITE" id="PS50082">
    <property type="entry name" value="WD_REPEATS_2"/>
    <property type="match status" value="3"/>
</dbReference>
<dbReference type="PROSITE" id="PS50294">
    <property type="entry name" value="WD_REPEATS_REGION"/>
    <property type="match status" value="2"/>
</dbReference>
<feature type="repeat" description="WD" evidence="3">
    <location>
        <begin position="328"/>
        <end position="369"/>
    </location>
</feature>
<sequence>MGEEELKKKKVLGSLATAENVQAIMASQNEGSMEQGERMAVDHAESRVESDMLAEFERRKRARTLTLPTDDVVVKLKLRSLNQPICLFGEDIHDRKERLRALLSTMTEDQVAAILHSEDMGADDKDEEKVTWYYPAKSSNLRLARLTIADFSIRRAKTRLEEARKQLTRPTHEKALVMQETHKWIQQINLHASQVADTRPIAFCEFSQDSEYIVTAGWSGQPAVWRRDNCEKVVRYTGHQGQCGCARFHPDAFKYNEKGVLHLASAAHDGTVYLWSMDKDTPLAELEKHPARISKIAFHQTGRYLATACFDSWWRLFDVETAEELLIQEGHSKAVFDIAFQTDGSVALTGGLDCYGRVWDLRTGRCIMFLDGHTKEIHSVEWMPNGFEMVTGGADNTLKIWDLRMRKNIYTMPAHTSVVSRVRADSQGQYLVSAGFDASLKVSFYSFTAVLVDPRLAAAALAAGPRHEDHVRGHQSGWQVAHLCLFRQNIQGQKVESDEMRSNEALPQVLSVHDFLAAHGTDALLIRAFLTVVRADLVYFAVAQTALPTHDQHSAKRIIYH</sequence>
<keyword evidence="6" id="KW-1185">Reference proteome</keyword>
<dbReference type="PANTHER" id="PTHR19846">
    <property type="entry name" value="WD40 REPEAT PROTEIN"/>
    <property type="match status" value="1"/>
</dbReference>
<dbReference type="SMART" id="SM00500">
    <property type="entry name" value="SFM"/>
    <property type="match status" value="1"/>
</dbReference>
<feature type="domain" description="Pre-mRNA processing factor 4 (PRP4)-like" evidence="4">
    <location>
        <begin position="69"/>
        <end position="122"/>
    </location>
</feature>
<accession>A0A2A2KDQ3</accession>
<evidence type="ECO:0000256" key="2">
    <source>
        <dbReference type="ARBA" id="ARBA00022737"/>
    </source>
</evidence>
<dbReference type="EMBL" id="LIAE01008849">
    <property type="protein sequence ID" value="PAV72081.1"/>
    <property type="molecule type" value="Genomic_DNA"/>
</dbReference>
<evidence type="ECO:0000313" key="5">
    <source>
        <dbReference type="EMBL" id="PAV72081.1"/>
    </source>
</evidence>
<organism evidence="5 6">
    <name type="scientific">Diploscapter pachys</name>
    <dbReference type="NCBI Taxonomy" id="2018661"/>
    <lineage>
        <taxon>Eukaryota</taxon>
        <taxon>Metazoa</taxon>
        <taxon>Ecdysozoa</taxon>
        <taxon>Nematoda</taxon>
        <taxon>Chromadorea</taxon>
        <taxon>Rhabditida</taxon>
        <taxon>Rhabditina</taxon>
        <taxon>Rhabditomorpha</taxon>
        <taxon>Rhabditoidea</taxon>
        <taxon>Rhabditidae</taxon>
        <taxon>Diploscapter</taxon>
    </lineage>
</organism>
<protein>
    <recommendedName>
        <fullName evidence="4">Pre-mRNA processing factor 4 (PRP4)-like domain-containing protein</fullName>
    </recommendedName>
</protein>
<dbReference type="InterPro" id="IPR015943">
    <property type="entry name" value="WD40/YVTN_repeat-like_dom_sf"/>
</dbReference>
<keyword evidence="1 3" id="KW-0853">WD repeat</keyword>
<evidence type="ECO:0000256" key="3">
    <source>
        <dbReference type="PROSITE-ProRule" id="PRU00221"/>
    </source>
</evidence>
<dbReference type="InterPro" id="IPR036285">
    <property type="entry name" value="PRP4-like_sf"/>
</dbReference>
<dbReference type="Gene3D" id="2.130.10.10">
    <property type="entry name" value="YVTN repeat-like/Quinoprotein amine dehydrogenase"/>
    <property type="match status" value="2"/>
</dbReference>
<dbReference type="FunFam" id="2.130.10.10:FF:001211">
    <property type="entry name" value="CBN-PRP-4 protein"/>
    <property type="match status" value="1"/>
</dbReference>
<proteinExistence type="predicted"/>
<dbReference type="OrthoDB" id="540662at2759"/>
<gene>
    <name evidence="5" type="ORF">WR25_20774</name>
</gene>
<dbReference type="AlphaFoldDB" id="A0A2A2KDQ3"/>
<comment type="caution">
    <text evidence="5">The sequence shown here is derived from an EMBL/GenBank/DDBJ whole genome shotgun (WGS) entry which is preliminary data.</text>
</comment>
<dbReference type="PRINTS" id="PR00320">
    <property type="entry name" value="GPROTEINBRPT"/>
</dbReference>
<dbReference type="InterPro" id="IPR020472">
    <property type="entry name" value="WD40_PAC1"/>
</dbReference>
<dbReference type="GO" id="GO:0046540">
    <property type="term" value="C:U4/U6 x U5 tri-snRNP complex"/>
    <property type="evidence" value="ECO:0007669"/>
    <property type="project" value="TreeGrafter"/>
</dbReference>
<dbReference type="SUPFAM" id="SSF50978">
    <property type="entry name" value="WD40 repeat-like"/>
    <property type="match status" value="1"/>
</dbReference>
<evidence type="ECO:0000313" key="6">
    <source>
        <dbReference type="Proteomes" id="UP000218231"/>
    </source>
</evidence>
<feature type="repeat" description="WD" evidence="3">
    <location>
        <begin position="370"/>
        <end position="411"/>
    </location>
</feature>
<dbReference type="InterPro" id="IPR019775">
    <property type="entry name" value="WD40_repeat_CS"/>
</dbReference>
<dbReference type="Gene3D" id="4.10.280.110">
    <property type="entry name" value="Pre-mRNA processing factor 4 domain"/>
    <property type="match status" value="1"/>
</dbReference>
<name>A0A2A2KDQ3_9BILA</name>
<dbReference type="GO" id="GO:0030621">
    <property type="term" value="F:U4 snRNA binding"/>
    <property type="evidence" value="ECO:0007669"/>
    <property type="project" value="TreeGrafter"/>
</dbReference>
<reference evidence="5 6" key="1">
    <citation type="journal article" date="2017" name="Curr. Biol.">
        <title>Genome architecture and evolution of a unichromosomal asexual nematode.</title>
        <authorList>
            <person name="Fradin H."/>
            <person name="Zegar C."/>
            <person name="Gutwein M."/>
            <person name="Lucas J."/>
            <person name="Kovtun M."/>
            <person name="Corcoran D."/>
            <person name="Baugh L.R."/>
            <person name="Kiontke K."/>
            <person name="Gunsalus K."/>
            <person name="Fitch D.H."/>
            <person name="Piano F."/>
        </authorList>
    </citation>
    <scope>NUCLEOTIDE SEQUENCE [LARGE SCALE GENOMIC DNA]</scope>
    <source>
        <strain evidence="5">PF1309</strain>
    </source>
</reference>
<dbReference type="InterPro" id="IPR014906">
    <property type="entry name" value="PRP4-like"/>
</dbReference>
<keyword evidence="2" id="KW-0677">Repeat</keyword>
<dbReference type="PROSITE" id="PS00678">
    <property type="entry name" value="WD_REPEATS_1"/>
    <property type="match status" value="1"/>
</dbReference>
<evidence type="ECO:0000259" key="4">
    <source>
        <dbReference type="SMART" id="SM00500"/>
    </source>
</evidence>
<dbReference type="STRING" id="2018661.A0A2A2KDQ3"/>
<dbReference type="InterPro" id="IPR001680">
    <property type="entry name" value="WD40_rpt"/>
</dbReference>
<dbReference type="GO" id="GO:0000398">
    <property type="term" value="P:mRNA splicing, via spliceosome"/>
    <property type="evidence" value="ECO:0007669"/>
    <property type="project" value="TreeGrafter"/>
</dbReference>